<dbReference type="AlphaFoldDB" id="A0A0F3NDD3"/>
<dbReference type="InterPro" id="IPR025824">
    <property type="entry name" value="OB-fold_nuc-bd_dom"/>
</dbReference>
<comment type="catalytic activity">
    <reaction evidence="5 6">
        <text>Exonucleolytic cleavage in either 5'- to 3'- or 3'- to 5'-direction to yield nucleoside 5'-phosphates.</text>
        <dbReference type="EC" id="3.1.11.6"/>
    </reaction>
</comment>
<dbReference type="Pfam" id="PF02601">
    <property type="entry name" value="Exonuc_VII_L"/>
    <property type="match status" value="1"/>
</dbReference>
<keyword evidence="2 5" id="KW-0540">Nuclease</keyword>
<feature type="domain" description="OB-fold nucleic acid binding" evidence="8">
    <location>
        <begin position="5"/>
        <end position="93"/>
    </location>
</feature>
<evidence type="ECO:0000256" key="3">
    <source>
        <dbReference type="ARBA" id="ARBA00022801"/>
    </source>
</evidence>
<evidence type="ECO:0000256" key="2">
    <source>
        <dbReference type="ARBA" id="ARBA00022722"/>
    </source>
</evidence>
<evidence type="ECO:0000256" key="1">
    <source>
        <dbReference type="ARBA" id="ARBA00022490"/>
    </source>
</evidence>
<dbReference type="Pfam" id="PF13742">
    <property type="entry name" value="tRNA_anti_2"/>
    <property type="match status" value="1"/>
</dbReference>
<gene>
    <name evidence="5 9" type="primary">xseA</name>
    <name evidence="9" type="ORF">EMUCRT_0718</name>
</gene>
<dbReference type="GO" id="GO:0008855">
    <property type="term" value="F:exodeoxyribonuclease VII activity"/>
    <property type="evidence" value="ECO:0007669"/>
    <property type="project" value="UniProtKB-UniRule"/>
</dbReference>
<accession>A0A0F3NDD3</accession>
<sequence>MIPEFTVSEITKIFQNFVHETFTHIKVRGEISNLSRPNSGHTYFTLKDSAAVLNSVCWNNTKIEFDLKNGLEVICSGFLTTYQSKYQLITETMLLAGIGNLKIMLEQRKAKLEKEGLFNQSNKKPLPLLPKIIGVITSTTGAVINDILNRVKSRFPSHIVISPVSVQGNESIHQIINAISKLNNSDINKPDVIIIARGGGSIEDLWIFNDESIVRAVTKSSVPIISAIGHETDFTLIDYAADIRAPTPTAAVEIVLPTKTQLIDLIDSKFNKIKATLYYKINTKKERLFYLHNNLIKTKHQIKVLKLQLFEYTNKIEVLLKILLLNKKKSLSNLYCKINRFNKQKILEAGYVVLYDKNFNHINSIKKLQPNDTILIELKDGTIEAIIK</sequence>
<dbReference type="InterPro" id="IPR020579">
    <property type="entry name" value="Exonuc_VII_lsu_C"/>
</dbReference>
<proteinExistence type="inferred from homology"/>
<dbReference type="EMBL" id="LANU01000002">
    <property type="protein sequence ID" value="KJV65761.1"/>
    <property type="molecule type" value="Genomic_DNA"/>
</dbReference>
<dbReference type="GO" id="GO:0009318">
    <property type="term" value="C:exodeoxyribonuclease VII complex"/>
    <property type="evidence" value="ECO:0007669"/>
    <property type="project" value="UniProtKB-UniRule"/>
</dbReference>
<feature type="domain" description="Exonuclease VII large subunit C-terminal" evidence="7">
    <location>
        <begin position="117"/>
        <end position="334"/>
    </location>
</feature>
<dbReference type="InterPro" id="IPR003753">
    <property type="entry name" value="Exonuc_VII_L"/>
</dbReference>
<dbReference type="NCBIfam" id="TIGR00237">
    <property type="entry name" value="xseA"/>
    <property type="match status" value="1"/>
</dbReference>
<evidence type="ECO:0000259" key="7">
    <source>
        <dbReference type="Pfam" id="PF02601"/>
    </source>
</evidence>
<dbReference type="RefSeq" id="WP_045804995.1">
    <property type="nucleotide sequence ID" value="NZ_LANU01000002.1"/>
</dbReference>
<dbReference type="Proteomes" id="UP000033546">
    <property type="component" value="Unassembled WGS sequence"/>
</dbReference>
<protein>
    <recommendedName>
        <fullName evidence="5">Exodeoxyribonuclease 7 large subunit</fullName>
        <ecNumber evidence="5">3.1.11.6</ecNumber>
    </recommendedName>
    <alternativeName>
        <fullName evidence="5">Exodeoxyribonuclease VII large subunit</fullName>
        <shortName evidence="5">Exonuclease VII large subunit</shortName>
    </alternativeName>
</protein>
<evidence type="ECO:0000256" key="5">
    <source>
        <dbReference type="HAMAP-Rule" id="MF_00378"/>
    </source>
</evidence>
<comment type="subunit">
    <text evidence="5">Heterooligomer composed of large and small subunits.</text>
</comment>
<comment type="subcellular location">
    <subcellularLocation>
        <location evidence="5 6">Cytoplasm</location>
    </subcellularLocation>
</comment>
<dbReference type="PANTHER" id="PTHR30008">
    <property type="entry name" value="EXODEOXYRIBONUCLEASE 7 LARGE SUBUNIT"/>
    <property type="match status" value="1"/>
</dbReference>
<evidence type="ECO:0000259" key="8">
    <source>
        <dbReference type="Pfam" id="PF13742"/>
    </source>
</evidence>
<organism evidence="9 10">
    <name type="scientific">Ehrlichia cf. muris str. EmCRT</name>
    <dbReference type="NCBI Taxonomy" id="1359167"/>
    <lineage>
        <taxon>Bacteria</taxon>
        <taxon>Pseudomonadati</taxon>
        <taxon>Pseudomonadota</taxon>
        <taxon>Alphaproteobacteria</taxon>
        <taxon>Rickettsiales</taxon>
        <taxon>Anaplasmataceae</taxon>
        <taxon>Ehrlichia</taxon>
    </lineage>
</organism>
<evidence type="ECO:0000313" key="9">
    <source>
        <dbReference type="EMBL" id="KJV65761.1"/>
    </source>
</evidence>
<keyword evidence="1 5" id="KW-0963">Cytoplasm</keyword>
<dbReference type="EC" id="3.1.11.6" evidence="5"/>
<comment type="caution">
    <text evidence="9">The sequence shown here is derived from an EMBL/GenBank/DDBJ whole genome shotgun (WGS) entry which is preliminary data.</text>
</comment>
<dbReference type="CDD" id="cd04489">
    <property type="entry name" value="ExoVII_LU_OBF"/>
    <property type="match status" value="1"/>
</dbReference>
<keyword evidence="4 5" id="KW-0269">Exonuclease</keyword>
<dbReference type="GO" id="GO:0003676">
    <property type="term" value="F:nucleic acid binding"/>
    <property type="evidence" value="ECO:0007669"/>
    <property type="project" value="InterPro"/>
</dbReference>
<evidence type="ECO:0000313" key="10">
    <source>
        <dbReference type="Proteomes" id="UP000033546"/>
    </source>
</evidence>
<dbReference type="GO" id="GO:0005737">
    <property type="term" value="C:cytoplasm"/>
    <property type="evidence" value="ECO:0007669"/>
    <property type="project" value="UniProtKB-SubCell"/>
</dbReference>
<dbReference type="PATRIC" id="fig|1359167.3.peg.693"/>
<evidence type="ECO:0000256" key="6">
    <source>
        <dbReference type="RuleBase" id="RU004355"/>
    </source>
</evidence>
<reference evidence="9 10" key="1">
    <citation type="submission" date="2015-02" db="EMBL/GenBank/DDBJ databases">
        <title>Genome Sequencing of Rickettsiales.</title>
        <authorList>
            <person name="Daugherty S.C."/>
            <person name="Su Q."/>
            <person name="Abolude K."/>
            <person name="Beier-Sexton M."/>
            <person name="Carlyon J.A."/>
            <person name="Carter R."/>
            <person name="Day N.P."/>
            <person name="Dumler S.J."/>
            <person name="Dyachenko V."/>
            <person name="Godinez A."/>
            <person name="Kurtti T.J."/>
            <person name="Lichay M."/>
            <person name="Mullins K.E."/>
            <person name="Ott S."/>
            <person name="Pappas-Brown V."/>
            <person name="Paris D.H."/>
            <person name="Patel P."/>
            <person name="Richards A.L."/>
            <person name="Sadzewicz L."/>
            <person name="Sears K."/>
            <person name="Seidman D."/>
            <person name="Sengamalay N."/>
            <person name="Stenos J."/>
            <person name="Tallon L.J."/>
            <person name="Vincent G."/>
            <person name="Fraser C.M."/>
            <person name="Munderloh U."/>
            <person name="Dunning-Hotopp J.C."/>
        </authorList>
    </citation>
    <scope>NUCLEOTIDE SEQUENCE [LARGE SCALE GENOMIC DNA]</scope>
    <source>
        <strain evidence="9 10">EmCRT</strain>
    </source>
</reference>
<dbReference type="GO" id="GO:0006308">
    <property type="term" value="P:DNA catabolic process"/>
    <property type="evidence" value="ECO:0007669"/>
    <property type="project" value="UniProtKB-UniRule"/>
</dbReference>
<name>A0A0F3NDD3_9RICK</name>
<comment type="function">
    <text evidence="5">Bidirectionally degrades single-stranded DNA into large acid-insoluble oligonucleotides, which are then degraded further into small acid-soluble oligonucleotides.</text>
</comment>
<comment type="similarity">
    <text evidence="5 6">Belongs to the XseA family.</text>
</comment>
<evidence type="ECO:0000256" key="4">
    <source>
        <dbReference type="ARBA" id="ARBA00022839"/>
    </source>
</evidence>
<dbReference type="HAMAP" id="MF_00378">
    <property type="entry name" value="Exonuc_7_L"/>
    <property type="match status" value="1"/>
</dbReference>
<dbReference type="PANTHER" id="PTHR30008:SF0">
    <property type="entry name" value="EXODEOXYRIBONUCLEASE 7 LARGE SUBUNIT"/>
    <property type="match status" value="1"/>
</dbReference>
<keyword evidence="3 5" id="KW-0378">Hydrolase</keyword>